<dbReference type="OrthoDB" id="9117073at2"/>
<dbReference type="AlphaFoldDB" id="A0A248VZD8"/>
<name>A0A248VZD8_9BURK</name>
<keyword evidence="1" id="KW-0614">Plasmid</keyword>
<sequence>MSALFVIKPWQVRERSARIGIRDHHFYAFASGLVDDASDLWTGDALSLQREDCYNGVALSQCFYHFDYW</sequence>
<keyword evidence="2" id="KW-1185">Reference proteome</keyword>
<accession>A0A248VZD8</accession>
<dbReference type="Proteomes" id="UP000215158">
    <property type="component" value="Plasmid pBN2"/>
</dbReference>
<gene>
    <name evidence="1" type="ORF">CJU94_36850</name>
</gene>
<proteinExistence type="predicted"/>
<protein>
    <submittedName>
        <fullName evidence="1">Uncharacterized protein</fullName>
    </submittedName>
</protein>
<dbReference type="RefSeq" id="WP_095423530.1">
    <property type="nucleotide sequence ID" value="NZ_CP022992.1"/>
</dbReference>
<reference evidence="1 2" key="1">
    <citation type="submission" date="2017-08" db="EMBL/GenBank/DDBJ databases">
        <title>Identification and genetic characteristics of simultaneous BTEX- and naphthalene-degrading Paraburkholderia sp. BN5 isolated from petroleum-contaminated soil.</title>
        <authorList>
            <person name="Lee Y."/>
            <person name="Jeon C.O."/>
        </authorList>
    </citation>
    <scope>NUCLEOTIDE SEQUENCE [LARGE SCALE GENOMIC DNA]</scope>
    <source>
        <strain evidence="1 2">BN5</strain>
        <plasmid evidence="1 2">pBN2</plasmid>
    </source>
</reference>
<dbReference type="EMBL" id="CP022992">
    <property type="protein sequence ID" value="ASW03760.1"/>
    <property type="molecule type" value="Genomic_DNA"/>
</dbReference>
<evidence type="ECO:0000313" key="1">
    <source>
        <dbReference type="EMBL" id="ASW03760.1"/>
    </source>
</evidence>
<geneLocation type="plasmid" evidence="1 2">
    <name>pBN2</name>
</geneLocation>
<organism evidence="1 2">
    <name type="scientific">Paraburkholderia aromaticivorans</name>
    <dbReference type="NCBI Taxonomy" id="2026199"/>
    <lineage>
        <taxon>Bacteria</taxon>
        <taxon>Pseudomonadati</taxon>
        <taxon>Pseudomonadota</taxon>
        <taxon>Betaproteobacteria</taxon>
        <taxon>Burkholderiales</taxon>
        <taxon>Burkholderiaceae</taxon>
        <taxon>Paraburkholderia</taxon>
    </lineage>
</organism>
<evidence type="ECO:0000313" key="2">
    <source>
        <dbReference type="Proteomes" id="UP000215158"/>
    </source>
</evidence>
<dbReference type="KEGG" id="parb:CJU94_36850"/>